<evidence type="ECO:0000256" key="3">
    <source>
        <dbReference type="ARBA" id="ARBA00022692"/>
    </source>
</evidence>
<feature type="transmembrane region" description="Helical" evidence="8">
    <location>
        <begin position="331"/>
        <end position="350"/>
    </location>
</feature>
<evidence type="ECO:0000256" key="2">
    <source>
        <dbReference type="ARBA" id="ARBA00022475"/>
    </source>
</evidence>
<comment type="subcellular location">
    <subcellularLocation>
        <location evidence="1 8">Cell membrane</location>
        <topology evidence="1 8">Multi-pass membrane protein</topology>
    </subcellularLocation>
</comment>
<sequence length="538" mass="62267">MDIEIITKIFAIGKYLALTPAGITNVSPTLFQKLYVVFVFSAYIAGIVINFYSRNSLYLKLPTMQLVVRVLLTANLLAHSYYSIIVVALRSLIYFDVVLRLNKELYRLQIISHAGVMLFNWVETLAVILLCDTIRKHFEDLLQLFHKLDFKSELGTNENEMSALINSLSRNVPEFTAARYFSINRSTILSLLNTLTPPKIQDLTITTPRKLYALAMFLLHLIGLSTILVSKKWKFSQSMFLSSVLRILHEAILFACSFYTLIVVGLTKRRQWFLLVRHLGRVECEINNAKSLYMIFFLSNAIYLAVSVYTVSVWTRALGVRFVNTYIFELLPVYSQFFITVSICVILKMIQSRYKYQKILLIRHFTQARKQLSYLILFKIKRSLLVLKDAVDLFNDIFGWNILLSIFFGALRSLIYIETTIRREDNVGGHDVAENYWQAAARVSYAFFYWFGIFAVILWCDAVREEFEGLLSYCYQIQECVSGSMLNENEFYAFTNFVSQNMPQFTAARYFCIDRSAIFSILNSVTTFVLVMIQFSSI</sequence>
<evidence type="ECO:0000313" key="10">
    <source>
        <dbReference type="Proteomes" id="UP000719412"/>
    </source>
</evidence>
<dbReference type="GO" id="GO:0050909">
    <property type="term" value="P:sensory perception of taste"/>
    <property type="evidence" value="ECO:0007669"/>
    <property type="project" value="InterPro"/>
</dbReference>
<keyword evidence="7 8" id="KW-0807">Transducer</keyword>
<dbReference type="EMBL" id="JABDTM020019481">
    <property type="protein sequence ID" value="KAH0817436.1"/>
    <property type="molecule type" value="Genomic_DNA"/>
</dbReference>
<comment type="similarity">
    <text evidence="8">Belongs to the insect chemoreceptor superfamily. Gustatory receptor (GR) family.</text>
</comment>
<feature type="transmembrane region" description="Helical" evidence="8">
    <location>
        <begin position="437"/>
        <end position="460"/>
    </location>
</feature>
<dbReference type="GO" id="GO:0007635">
    <property type="term" value="P:chemosensory behavior"/>
    <property type="evidence" value="ECO:0007669"/>
    <property type="project" value="TreeGrafter"/>
</dbReference>
<evidence type="ECO:0000256" key="7">
    <source>
        <dbReference type="ARBA" id="ARBA00023224"/>
    </source>
</evidence>
<protein>
    <recommendedName>
        <fullName evidence="8">Gustatory receptor</fullName>
    </recommendedName>
</protein>
<feature type="transmembrane region" description="Helical" evidence="8">
    <location>
        <begin position="211"/>
        <end position="228"/>
    </location>
</feature>
<dbReference type="PANTHER" id="PTHR21143:SF104">
    <property type="entry name" value="GUSTATORY RECEPTOR 8A-RELATED"/>
    <property type="match status" value="1"/>
</dbReference>
<comment type="caution">
    <text evidence="9">The sequence shown here is derived from an EMBL/GenBank/DDBJ whole genome shotgun (WGS) entry which is preliminary data.</text>
</comment>
<evidence type="ECO:0000313" key="9">
    <source>
        <dbReference type="EMBL" id="KAH0817436.1"/>
    </source>
</evidence>
<dbReference type="GO" id="GO:0005886">
    <property type="term" value="C:plasma membrane"/>
    <property type="evidence" value="ECO:0007669"/>
    <property type="project" value="UniProtKB-SubCell"/>
</dbReference>
<organism evidence="9 10">
    <name type="scientific">Tenebrio molitor</name>
    <name type="common">Yellow mealworm beetle</name>
    <dbReference type="NCBI Taxonomy" id="7067"/>
    <lineage>
        <taxon>Eukaryota</taxon>
        <taxon>Metazoa</taxon>
        <taxon>Ecdysozoa</taxon>
        <taxon>Arthropoda</taxon>
        <taxon>Hexapoda</taxon>
        <taxon>Insecta</taxon>
        <taxon>Pterygota</taxon>
        <taxon>Neoptera</taxon>
        <taxon>Endopterygota</taxon>
        <taxon>Coleoptera</taxon>
        <taxon>Polyphaga</taxon>
        <taxon>Cucujiformia</taxon>
        <taxon>Tenebrionidae</taxon>
        <taxon>Tenebrio</taxon>
    </lineage>
</organism>
<feature type="transmembrane region" description="Helical" evidence="8">
    <location>
        <begin position="110"/>
        <end position="131"/>
    </location>
</feature>
<evidence type="ECO:0000256" key="4">
    <source>
        <dbReference type="ARBA" id="ARBA00022989"/>
    </source>
</evidence>
<dbReference type="GO" id="GO:0007165">
    <property type="term" value="P:signal transduction"/>
    <property type="evidence" value="ECO:0007669"/>
    <property type="project" value="UniProtKB-KW"/>
</dbReference>
<dbReference type="AlphaFoldDB" id="A0A8J6HP05"/>
<keyword evidence="2 8" id="KW-1003">Cell membrane</keyword>
<keyword evidence="4 8" id="KW-1133">Transmembrane helix</keyword>
<dbReference type="GO" id="GO:0043025">
    <property type="term" value="C:neuronal cell body"/>
    <property type="evidence" value="ECO:0007669"/>
    <property type="project" value="TreeGrafter"/>
</dbReference>
<gene>
    <name evidence="9" type="ORF">GEV33_005354</name>
</gene>
<dbReference type="GO" id="GO:0030425">
    <property type="term" value="C:dendrite"/>
    <property type="evidence" value="ECO:0007669"/>
    <property type="project" value="TreeGrafter"/>
</dbReference>
<comment type="function">
    <text evidence="8">Gustatory receptor which mediates acceptance or avoidance behavior, depending on its substrates.</text>
</comment>
<dbReference type="InterPro" id="IPR013604">
    <property type="entry name" value="7TM_chemorcpt"/>
</dbReference>
<evidence type="ECO:0000256" key="5">
    <source>
        <dbReference type="ARBA" id="ARBA00023136"/>
    </source>
</evidence>
<reference evidence="9" key="2">
    <citation type="submission" date="2021-08" db="EMBL/GenBank/DDBJ databases">
        <authorList>
            <person name="Eriksson T."/>
        </authorList>
    </citation>
    <scope>NUCLEOTIDE SEQUENCE</scope>
    <source>
        <strain evidence="9">Stoneville</strain>
        <tissue evidence="9">Whole head</tissue>
    </source>
</reference>
<keyword evidence="10" id="KW-1185">Reference proteome</keyword>
<feature type="transmembrane region" description="Helical" evidence="8">
    <location>
        <begin position="517"/>
        <end position="535"/>
    </location>
</feature>
<dbReference type="PANTHER" id="PTHR21143">
    <property type="entry name" value="INVERTEBRATE GUSTATORY RECEPTOR"/>
    <property type="match status" value="1"/>
</dbReference>
<feature type="transmembrane region" description="Helical" evidence="8">
    <location>
        <begin position="66"/>
        <end position="90"/>
    </location>
</feature>
<reference evidence="9" key="1">
    <citation type="journal article" date="2020" name="J Insects Food Feed">
        <title>The yellow mealworm (Tenebrio molitor) genome: a resource for the emerging insects as food and feed industry.</title>
        <authorList>
            <person name="Eriksson T."/>
            <person name="Andere A."/>
            <person name="Kelstrup H."/>
            <person name="Emery V."/>
            <person name="Picard C."/>
        </authorList>
    </citation>
    <scope>NUCLEOTIDE SEQUENCE</scope>
    <source>
        <strain evidence="9">Stoneville</strain>
        <tissue evidence="9">Whole head</tissue>
    </source>
</reference>
<accession>A0A8J6HP05</accession>
<comment type="caution">
    <text evidence="8">Lacks conserved residue(s) required for the propagation of feature annotation.</text>
</comment>
<evidence type="ECO:0000256" key="6">
    <source>
        <dbReference type="ARBA" id="ARBA00023170"/>
    </source>
</evidence>
<dbReference type="Pfam" id="PF08395">
    <property type="entry name" value="7tm_7"/>
    <property type="match status" value="1"/>
</dbReference>
<name>A0A8J6HP05_TENMO</name>
<feature type="transmembrane region" description="Helical" evidence="8">
    <location>
        <begin position="34"/>
        <end position="54"/>
    </location>
</feature>
<dbReference type="GO" id="GO:0008049">
    <property type="term" value="P:male courtship behavior"/>
    <property type="evidence" value="ECO:0007669"/>
    <property type="project" value="TreeGrafter"/>
</dbReference>
<dbReference type="GO" id="GO:0030424">
    <property type="term" value="C:axon"/>
    <property type="evidence" value="ECO:0007669"/>
    <property type="project" value="TreeGrafter"/>
</dbReference>
<dbReference type="Proteomes" id="UP000719412">
    <property type="component" value="Unassembled WGS sequence"/>
</dbReference>
<evidence type="ECO:0000256" key="1">
    <source>
        <dbReference type="ARBA" id="ARBA00004651"/>
    </source>
</evidence>
<keyword evidence="3 8" id="KW-0812">Transmembrane</keyword>
<feature type="transmembrane region" description="Helical" evidence="8">
    <location>
        <begin position="248"/>
        <end position="267"/>
    </location>
</feature>
<proteinExistence type="inferred from homology"/>
<feature type="transmembrane region" description="Helical" evidence="8">
    <location>
        <begin position="291"/>
        <end position="311"/>
    </location>
</feature>
<feature type="transmembrane region" description="Helical" evidence="8">
    <location>
        <begin position="397"/>
        <end position="417"/>
    </location>
</feature>
<keyword evidence="6 8" id="KW-0675">Receptor</keyword>
<keyword evidence="5 8" id="KW-0472">Membrane</keyword>
<evidence type="ECO:0000256" key="8">
    <source>
        <dbReference type="RuleBase" id="RU363108"/>
    </source>
</evidence>